<proteinExistence type="predicted"/>
<gene>
    <name evidence="1" type="ORF">HGMM_F01H12C06</name>
</gene>
<protein>
    <submittedName>
        <fullName evidence="1">Hypothetical conserved protein</fullName>
    </submittedName>
</protein>
<reference evidence="1" key="2">
    <citation type="journal article" date="2012" name="PLoS ONE">
        <title>A Deeply Branching Thermophilic Bacterium with an Ancient Acetyl-CoA Pathway Dominates a Subsurface Ecosystem.</title>
        <authorList>
            <person name="Takami H."/>
            <person name="Noguchi H."/>
            <person name="Takaki Y."/>
            <person name="Uchiyama I."/>
            <person name="Toyoda A."/>
            <person name="Nishi S."/>
            <person name="Chee G.-J."/>
            <person name="Arai W."/>
            <person name="Nunoura T."/>
            <person name="Itoh T."/>
            <person name="Hattori M."/>
            <person name="Takai K."/>
        </authorList>
    </citation>
    <scope>NUCLEOTIDE SEQUENCE</scope>
</reference>
<reference evidence="1" key="1">
    <citation type="journal article" date="2005" name="Environ. Microbiol.">
        <title>Genetic and functional properties of uncultivated thermophilic crenarchaeotes from a subsurface gold mine as revealed by analysis of genome fragments.</title>
        <authorList>
            <person name="Nunoura T."/>
            <person name="Hirayama H."/>
            <person name="Takami H."/>
            <person name="Oida H."/>
            <person name="Nishi S."/>
            <person name="Shimamura S."/>
            <person name="Suzuki Y."/>
            <person name="Inagaki F."/>
            <person name="Takai K."/>
            <person name="Nealson K.H."/>
            <person name="Horikoshi K."/>
        </authorList>
    </citation>
    <scope>NUCLEOTIDE SEQUENCE</scope>
</reference>
<accession>H5S8Z8</accession>
<dbReference type="AlphaFoldDB" id="H5S8Z8"/>
<organism evidence="1">
    <name type="scientific">uncultured prokaryote</name>
    <dbReference type="NCBI Taxonomy" id="198431"/>
    <lineage>
        <taxon>unclassified sequences</taxon>
        <taxon>environmental samples</taxon>
    </lineage>
</organism>
<name>H5S8Z8_9ZZZZ</name>
<dbReference type="EMBL" id="AP011635">
    <property type="protein sequence ID" value="BAL52634.1"/>
    <property type="molecule type" value="Genomic_DNA"/>
</dbReference>
<sequence length="171" mass="18411">MIGIVVGKNTVPLESSLASLGLKIAKVTKGSAQAGYFRGARYRSEPLAKPPTLATIAAVHQFGAPSRNIPARPFVTQGMKIGKGKIVKTSSVALRAAVRTGANKAALILIAESMRSALQDGIDYGKFVPLKQRTIEARRMRLRALGIRGTSTKPLIFTGQLRNRVEYRVVL</sequence>
<evidence type="ECO:0000313" key="1">
    <source>
        <dbReference type="EMBL" id="BAL52634.1"/>
    </source>
</evidence>